<reference evidence="1" key="1">
    <citation type="journal article" date="2019" name="Sci. Rep.">
        <title>Draft genome of Tanacetum cinerariifolium, the natural source of mosquito coil.</title>
        <authorList>
            <person name="Yamashiro T."/>
            <person name="Shiraishi A."/>
            <person name="Satake H."/>
            <person name="Nakayama K."/>
        </authorList>
    </citation>
    <scope>NUCLEOTIDE SEQUENCE</scope>
</reference>
<protein>
    <submittedName>
        <fullName evidence="1">Uncharacterized protein</fullName>
    </submittedName>
</protein>
<proteinExistence type="predicted"/>
<gene>
    <name evidence="1" type="ORF">Tci_021216</name>
</gene>
<comment type="caution">
    <text evidence="1">The sequence shown here is derived from an EMBL/GenBank/DDBJ whole genome shotgun (WGS) entry which is preliminary data.</text>
</comment>
<sequence length="131" mass="14954">MSGRKRKLMWKIVPNVNDDLIQPLIPQPTPPDDAYVVTDTDLTLDENLEEFEDEILDITMVDEEADFIPTRDIEELERLITDHESSFTEIKVDARGVVLGWLLASRKPFKTGLVGCFTDDDDELFMIVNVA</sequence>
<name>A0A6L2KIE2_TANCI</name>
<evidence type="ECO:0000313" key="1">
    <source>
        <dbReference type="EMBL" id="GEU49238.1"/>
    </source>
</evidence>
<dbReference type="AlphaFoldDB" id="A0A6L2KIE2"/>
<accession>A0A6L2KIE2</accession>
<organism evidence="1">
    <name type="scientific">Tanacetum cinerariifolium</name>
    <name type="common">Dalmatian daisy</name>
    <name type="synonym">Chrysanthemum cinerariifolium</name>
    <dbReference type="NCBI Taxonomy" id="118510"/>
    <lineage>
        <taxon>Eukaryota</taxon>
        <taxon>Viridiplantae</taxon>
        <taxon>Streptophyta</taxon>
        <taxon>Embryophyta</taxon>
        <taxon>Tracheophyta</taxon>
        <taxon>Spermatophyta</taxon>
        <taxon>Magnoliopsida</taxon>
        <taxon>eudicotyledons</taxon>
        <taxon>Gunneridae</taxon>
        <taxon>Pentapetalae</taxon>
        <taxon>asterids</taxon>
        <taxon>campanulids</taxon>
        <taxon>Asterales</taxon>
        <taxon>Asteraceae</taxon>
        <taxon>Asteroideae</taxon>
        <taxon>Anthemideae</taxon>
        <taxon>Anthemidinae</taxon>
        <taxon>Tanacetum</taxon>
    </lineage>
</organism>
<dbReference type="EMBL" id="BKCJ010002536">
    <property type="protein sequence ID" value="GEU49238.1"/>
    <property type="molecule type" value="Genomic_DNA"/>
</dbReference>